<gene>
    <name evidence="1" type="ORF">DCAF_LOCUS12436</name>
</gene>
<dbReference type="AlphaFoldDB" id="A0AAV1RMD5"/>
<name>A0AAV1RMD5_9ROSI</name>
<keyword evidence="2" id="KW-1185">Reference proteome</keyword>
<dbReference type="EMBL" id="CAWUPB010001087">
    <property type="protein sequence ID" value="CAK7337402.1"/>
    <property type="molecule type" value="Genomic_DNA"/>
</dbReference>
<comment type="caution">
    <text evidence="1">The sequence shown here is derived from an EMBL/GenBank/DDBJ whole genome shotgun (WGS) entry which is preliminary data.</text>
</comment>
<reference evidence="1 2" key="1">
    <citation type="submission" date="2024-01" db="EMBL/GenBank/DDBJ databases">
        <authorList>
            <person name="Waweru B."/>
        </authorList>
    </citation>
    <scope>NUCLEOTIDE SEQUENCE [LARGE SCALE GENOMIC DNA]</scope>
</reference>
<sequence length="133" mass="14609">MARQLLILSSLQQFRKLSIILSGSCTQLASSGDPTNAITIGKAHFVNRLQGHSSRTGAPTTARGPILGAQKRTRYGGVGKSVRKLAPLIRMAYVSVFPFHRTKYSTFLPRPRTSRIVSEFLKCLHSVPQKSNS</sequence>
<dbReference type="Proteomes" id="UP001314170">
    <property type="component" value="Unassembled WGS sequence"/>
</dbReference>
<protein>
    <submittedName>
        <fullName evidence="1">Uncharacterized protein</fullName>
    </submittedName>
</protein>
<accession>A0AAV1RMD5</accession>
<organism evidence="1 2">
    <name type="scientific">Dovyalis caffra</name>
    <dbReference type="NCBI Taxonomy" id="77055"/>
    <lineage>
        <taxon>Eukaryota</taxon>
        <taxon>Viridiplantae</taxon>
        <taxon>Streptophyta</taxon>
        <taxon>Embryophyta</taxon>
        <taxon>Tracheophyta</taxon>
        <taxon>Spermatophyta</taxon>
        <taxon>Magnoliopsida</taxon>
        <taxon>eudicotyledons</taxon>
        <taxon>Gunneridae</taxon>
        <taxon>Pentapetalae</taxon>
        <taxon>rosids</taxon>
        <taxon>fabids</taxon>
        <taxon>Malpighiales</taxon>
        <taxon>Salicaceae</taxon>
        <taxon>Flacourtieae</taxon>
        <taxon>Dovyalis</taxon>
    </lineage>
</organism>
<evidence type="ECO:0000313" key="1">
    <source>
        <dbReference type="EMBL" id="CAK7337402.1"/>
    </source>
</evidence>
<evidence type="ECO:0000313" key="2">
    <source>
        <dbReference type="Proteomes" id="UP001314170"/>
    </source>
</evidence>
<proteinExistence type="predicted"/>